<reference evidence="2" key="1">
    <citation type="submission" date="2021-01" db="EMBL/GenBank/DDBJ databases">
        <authorList>
            <person name="Corre E."/>
            <person name="Pelletier E."/>
            <person name="Niang G."/>
            <person name="Scheremetjew M."/>
            <person name="Finn R."/>
            <person name="Kale V."/>
            <person name="Holt S."/>
            <person name="Cochrane G."/>
            <person name="Meng A."/>
            <person name="Brown T."/>
            <person name="Cohen L."/>
        </authorList>
    </citation>
    <scope>NUCLEOTIDE SEQUENCE</scope>
    <source>
        <strain evidence="2">ECT3854</strain>
    </source>
</reference>
<feature type="region of interest" description="Disordered" evidence="1">
    <location>
        <begin position="148"/>
        <end position="193"/>
    </location>
</feature>
<dbReference type="AlphaFoldDB" id="A0A7S1D818"/>
<evidence type="ECO:0000256" key="1">
    <source>
        <dbReference type="SAM" id="MobiDB-lite"/>
    </source>
</evidence>
<sequence>MMGSSSWCNNHHHSIWDSATDVVAVVPFEQEPLIEEIVSVHQHDHQTDRPSVVLTARTLRRQTETLNLEQNRDPPRRSFSEIRSVHDCLAEALRIIGSSGDPNENEETTTEPPSPEFLQSFERNFEHVSLLRELSIARAMRLPLVERATSDDTTTARNGGGSHHPGEIDATPTDADARINLDNMDSPLPEEQP</sequence>
<evidence type="ECO:0000313" key="2">
    <source>
        <dbReference type="EMBL" id="CAD8941036.1"/>
    </source>
</evidence>
<accession>A0A7S1D818</accession>
<proteinExistence type="predicted"/>
<organism evidence="2">
    <name type="scientific">Cyclophora tenuis</name>
    <name type="common">Marine diatom</name>
    <dbReference type="NCBI Taxonomy" id="216820"/>
    <lineage>
        <taxon>Eukaryota</taxon>
        <taxon>Sar</taxon>
        <taxon>Stramenopiles</taxon>
        <taxon>Ochrophyta</taxon>
        <taxon>Bacillariophyta</taxon>
        <taxon>Fragilariophyceae</taxon>
        <taxon>Fragilariophycidae</taxon>
        <taxon>Cyclophorales</taxon>
        <taxon>Cyclophoraceae</taxon>
        <taxon>Cyclophora</taxon>
    </lineage>
</organism>
<feature type="region of interest" description="Disordered" evidence="1">
    <location>
        <begin position="96"/>
        <end position="116"/>
    </location>
</feature>
<dbReference type="EMBL" id="HBFW01018876">
    <property type="protein sequence ID" value="CAD8941036.1"/>
    <property type="molecule type" value="Transcribed_RNA"/>
</dbReference>
<gene>
    <name evidence="2" type="ORF">CTEN0397_LOCUS12102</name>
</gene>
<name>A0A7S1D818_CYCTE</name>
<protein>
    <submittedName>
        <fullName evidence="2">Uncharacterized protein</fullName>
    </submittedName>
</protein>